<dbReference type="Proteomes" id="UP001366166">
    <property type="component" value="Chromosome"/>
</dbReference>
<organism evidence="6 7">
    <name type="scientific">Desulfoferula mesophila</name>
    <dbReference type="NCBI Taxonomy" id="3058419"/>
    <lineage>
        <taxon>Bacteria</taxon>
        <taxon>Pseudomonadati</taxon>
        <taxon>Thermodesulfobacteriota</taxon>
        <taxon>Desulfarculia</taxon>
        <taxon>Desulfarculales</taxon>
        <taxon>Desulfarculaceae</taxon>
        <taxon>Desulfoferula</taxon>
    </lineage>
</organism>
<feature type="domain" description="Solute-binding protein family 5" evidence="5">
    <location>
        <begin position="71"/>
        <end position="433"/>
    </location>
</feature>
<proteinExistence type="inferred from homology"/>
<dbReference type="PIRSF" id="PIRSF002741">
    <property type="entry name" value="MppA"/>
    <property type="match status" value="1"/>
</dbReference>
<dbReference type="Pfam" id="PF00496">
    <property type="entry name" value="SBP_bac_5"/>
    <property type="match status" value="1"/>
</dbReference>
<dbReference type="PANTHER" id="PTHR30290">
    <property type="entry name" value="PERIPLASMIC BINDING COMPONENT OF ABC TRANSPORTER"/>
    <property type="match status" value="1"/>
</dbReference>
<evidence type="ECO:0000256" key="3">
    <source>
        <dbReference type="ARBA" id="ARBA00022729"/>
    </source>
</evidence>
<accession>A0AAU9EEU4</accession>
<protein>
    <submittedName>
        <fullName evidence="6">Peptide-binding protein</fullName>
    </submittedName>
</protein>
<dbReference type="InterPro" id="IPR039424">
    <property type="entry name" value="SBP_5"/>
</dbReference>
<dbReference type="InterPro" id="IPR030678">
    <property type="entry name" value="Peptide/Ni-bd"/>
</dbReference>
<keyword evidence="7" id="KW-1185">Reference proteome</keyword>
<dbReference type="RefSeq" id="WP_338600374.1">
    <property type="nucleotide sequence ID" value="NZ_AP028679.1"/>
</dbReference>
<evidence type="ECO:0000313" key="6">
    <source>
        <dbReference type="EMBL" id="BEQ15663.1"/>
    </source>
</evidence>
<sequence length="531" mass="60083">MPKITAALILCLLLALSAGGAGAVDDGGSLVMGTIGDATSMIPMITSDSASHEMSGLVYNGLLKYDKDLNLIGDLARSWTVSPDGLTITFKIREGVTWQDGKPYTAKDALFNWRFMVDPKTPTAYSGDYMKVTKAEAPDEHTFVVHYDEPFAPGLASWTLTQMPRHLLEGQDVRASELNRHPVGTGPYEFVRWDPGARVVLRYYPDYFEGRAHISQVTYRVIPDMATMFLELKSGGLDWMGLTALQYRRQTETPFFKKNFVKYRYLSSGYTYLGYNLKDPRFADKRVRQALSYAIDKEELIKGVLLGLGRVCTGPIKPGTYWYNPQVKRYPHDPAKAKELLAAAGWRDTDGDGLLDKDGRPFEFTILTNQGNSYRANTGVIIQQRLSQIGVRVKLRTVEWAAFIKEFINKGRFEAVLLGWTITPDPDQFDIWHSSKAQPGQLNFTYYKNPEVDRILTEQRRTFDREKRRALIFKLQEILAEDQPYTFLYVANALPVLAARIKGIAPAPAGISYNFTEWWVPKALQHPAMKR</sequence>
<dbReference type="FunFam" id="3.10.105.10:FF:000006">
    <property type="entry name" value="Peptide ABC transporter substrate-binding protein"/>
    <property type="match status" value="1"/>
</dbReference>
<dbReference type="GO" id="GO:1904680">
    <property type="term" value="F:peptide transmembrane transporter activity"/>
    <property type="evidence" value="ECO:0007669"/>
    <property type="project" value="TreeGrafter"/>
</dbReference>
<dbReference type="GO" id="GO:0043190">
    <property type="term" value="C:ATP-binding cassette (ABC) transporter complex"/>
    <property type="evidence" value="ECO:0007669"/>
    <property type="project" value="InterPro"/>
</dbReference>
<reference evidence="7" key="1">
    <citation type="journal article" date="2023" name="Arch. Microbiol.">
        <title>Desulfoferula mesophilus gen. nov. sp. nov., a mesophilic sulfate-reducing bacterium isolated from a brackish lake sediment.</title>
        <authorList>
            <person name="Watanabe T."/>
            <person name="Yabe T."/>
            <person name="Tsuji J.M."/>
            <person name="Fukui M."/>
        </authorList>
    </citation>
    <scope>NUCLEOTIDE SEQUENCE [LARGE SCALE GENOMIC DNA]</scope>
    <source>
        <strain evidence="7">12FAK</strain>
    </source>
</reference>
<dbReference type="EMBL" id="AP028679">
    <property type="protein sequence ID" value="BEQ15663.1"/>
    <property type="molecule type" value="Genomic_DNA"/>
</dbReference>
<dbReference type="CDD" id="cd08514">
    <property type="entry name" value="PBP2_AppA_like"/>
    <property type="match status" value="1"/>
</dbReference>
<evidence type="ECO:0000256" key="2">
    <source>
        <dbReference type="ARBA" id="ARBA00022448"/>
    </source>
</evidence>
<dbReference type="SUPFAM" id="SSF53850">
    <property type="entry name" value="Periplasmic binding protein-like II"/>
    <property type="match status" value="1"/>
</dbReference>
<gene>
    <name evidence="6" type="ORF">FAK_27290</name>
</gene>
<feature type="chain" id="PRO_5043314100" evidence="4">
    <location>
        <begin position="24"/>
        <end position="531"/>
    </location>
</feature>
<feature type="signal peptide" evidence="4">
    <location>
        <begin position="1"/>
        <end position="23"/>
    </location>
</feature>
<dbReference type="InterPro" id="IPR000914">
    <property type="entry name" value="SBP_5_dom"/>
</dbReference>
<dbReference type="PANTHER" id="PTHR30290:SF38">
    <property type="entry name" value="D,D-DIPEPTIDE-BINDING PERIPLASMIC PROTEIN DDPA-RELATED"/>
    <property type="match status" value="1"/>
</dbReference>
<evidence type="ECO:0000256" key="1">
    <source>
        <dbReference type="ARBA" id="ARBA00005695"/>
    </source>
</evidence>
<evidence type="ECO:0000313" key="7">
    <source>
        <dbReference type="Proteomes" id="UP001366166"/>
    </source>
</evidence>
<dbReference type="Gene3D" id="3.40.190.10">
    <property type="entry name" value="Periplasmic binding protein-like II"/>
    <property type="match status" value="1"/>
</dbReference>
<dbReference type="KEGG" id="dmp:FAK_27290"/>
<dbReference type="AlphaFoldDB" id="A0AAU9EEU4"/>
<keyword evidence="3 4" id="KW-0732">Signal</keyword>
<dbReference type="GO" id="GO:0030288">
    <property type="term" value="C:outer membrane-bounded periplasmic space"/>
    <property type="evidence" value="ECO:0007669"/>
    <property type="project" value="UniProtKB-ARBA"/>
</dbReference>
<dbReference type="Gene3D" id="3.10.105.10">
    <property type="entry name" value="Dipeptide-binding Protein, Domain 3"/>
    <property type="match status" value="1"/>
</dbReference>
<name>A0AAU9EEU4_9BACT</name>
<evidence type="ECO:0000256" key="4">
    <source>
        <dbReference type="SAM" id="SignalP"/>
    </source>
</evidence>
<evidence type="ECO:0000259" key="5">
    <source>
        <dbReference type="Pfam" id="PF00496"/>
    </source>
</evidence>
<dbReference type="GO" id="GO:0015833">
    <property type="term" value="P:peptide transport"/>
    <property type="evidence" value="ECO:0007669"/>
    <property type="project" value="TreeGrafter"/>
</dbReference>
<comment type="similarity">
    <text evidence="1">Belongs to the bacterial solute-binding protein 5 family.</text>
</comment>
<keyword evidence="2" id="KW-0813">Transport</keyword>
<dbReference type="Gene3D" id="3.90.76.10">
    <property type="entry name" value="Dipeptide-binding Protein, Domain 1"/>
    <property type="match status" value="1"/>
</dbReference>